<protein>
    <submittedName>
        <fullName evidence="3">Amino acid oxidase</fullName>
    </submittedName>
</protein>
<organism evidence="3 4">
    <name type="scientific">Azospirillum thermophilum</name>
    <dbReference type="NCBI Taxonomy" id="2202148"/>
    <lineage>
        <taxon>Bacteria</taxon>
        <taxon>Pseudomonadati</taxon>
        <taxon>Pseudomonadota</taxon>
        <taxon>Alphaproteobacteria</taxon>
        <taxon>Rhodospirillales</taxon>
        <taxon>Azospirillaceae</taxon>
        <taxon>Azospirillum</taxon>
    </lineage>
</organism>
<dbReference type="Gene3D" id="3.30.9.10">
    <property type="entry name" value="D-Amino Acid Oxidase, subunit A, domain 2"/>
    <property type="match status" value="1"/>
</dbReference>
<dbReference type="AlphaFoldDB" id="A0A2S2CV22"/>
<dbReference type="Gene3D" id="3.50.50.60">
    <property type="entry name" value="FAD/NAD(P)-binding domain"/>
    <property type="match status" value="2"/>
</dbReference>
<keyword evidence="4" id="KW-1185">Reference proteome</keyword>
<proteinExistence type="predicted"/>
<dbReference type="Pfam" id="PF01266">
    <property type="entry name" value="DAO"/>
    <property type="match status" value="1"/>
</dbReference>
<evidence type="ECO:0000313" key="3">
    <source>
        <dbReference type="EMBL" id="AWK88374.1"/>
    </source>
</evidence>
<dbReference type="InterPro" id="IPR006076">
    <property type="entry name" value="FAD-dep_OxRdtase"/>
</dbReference>
<feature type="domain" description="FAD dependent oxidoreductase" evidence="2">
    <location>
        <begin position="104"/>
        <end position="498"/>
    </location>
</feature>
<dbReference type="PANTHER" id="PTHR13847">
    <property type="entry name" value="SARCOSINE DEHYDROGENASE-RELATED"/>
    <property type="match status" value="1"/>
</dbReference>
<keyword evidence="1" id="KW-0560">Oxidoreductase</keyword>
<dbReference type="InterPro" id="IPR036188">
    <property type="entry name" value="FAD/NAD-bd_sf"/>
</dbReference>
<dbReference type="SUPFAM" id="SSF54373">
    <property type="entry name" value="FAD-linked reductases, C-terminal domain"/>
    <property type="match status" value="1"/>
</dbReference>
<dbReference type="Proteomes" id="UP000245629">
    <property type="component" value="Chromosome 3"/>
</dbReference>
<dbReference type="GO" id="GO:0005737">
    <property type="term" value="C:cytoplasm"/>
    <property type="evidence" value="ECO:0007669"/>
    <property type="project" value="TreeGrafter"/>
</dbReference>
<dbReference type="KEGG" id="azz:DEW08_20025"/>
<dbReference type="GO" id="GO:0016491">
    <property type="term" value="F:oxidoreductase activity"/>
    <property type="evidence" value="ECO:0007669"/>
    <property type="project" value="UniProtKB-KW"/>
</dbReference>
<sequence>MVVHAESSPDGRWAEYCIQRKKMSIAMTALARPPGSPFEALRSWRRSCRIGPPRATTGREIRLRRNFVYNILMIREWIGGRSDDAPAGRRRTGMTAQTVDRRDDVLVVGAGVVGMASALALQLAGLTVTVVDRGEPGDACSRGNAGHFATEQIFPLPAPGILKEVPGMLLNPLGPLRVRWQYLPRLAGWMMRCLAASRPQAFAAGTEALRSLTSRAIEAYEPLIRAAEMEDLIVRRGSILAFETARGLASGRHEAQAMAANGVPVQMLSPGDLADLEPALAGGMAGGVLFPATAHTLDPWRLVQRLADRFRAGGGRLVKAEIVSLQTGPGGVRALDGDGRGWSARKLVVAGGALSATLCRSFGRSVPLEAERGYHLMLPRPGVSLNRPVTSGERKFIMTPMMDGLRLAGTVEFASHDAPPDYRRAEVLRSHAARLLPGLSKPGEEGGAVPWMGRRPTLPDYLPVIGPEPRAPDVIWAFGHQHLGLTLAGITSRIVTDLVRGTNSPGIDLTPFRIERFA</sequence>
<accession>A0A2S2CV22</accession>
<evidence type="ECO:0000313" key="4">
    <source>
        <dbReference type="Proteomes" id="UP000245629"/>
    </source>
</evidence>
<dbReference type="PANTHER" id="PTHR13847:SF289">
    <property type="entry name" value="GLYCINE OXIDASE"/>
    <property type="match status" value="1"/>
</dbReference>
<reference evidence="4" key="1">
    <citation type="submission" date="2018-05" db="EMBL/GenBank/DDBJ databases">
        <title>Azospirillum thermophila sp. nov., a novel isolated from hot spring.</title>
        <authorList>
            <person name="Zhao Z."/>
        </authorList>
    </citation>
    <scope>NUCLEOTIDE SEQUENCE [LARGE SCALE GENOMIC DNA]</scope>
    <source>
        <strain evidence="4">CFH 70021</strain>
    </source>
</reference>
<dbReference type="EMBL" id="CP029354">
    <property type="protein sequence ID" value="AWK88374.1"/>
    <property type="molecule type" value="Genomic_DNA"/>
</dbReference>
<gene>
    <name evidence="3" type="ORF">DEW08_20025</name>
</gene>
<evidence type="ECO:0000256" key="1">
    <source>
        <dbReference type="ARBA" id="ARBA00023002"/>
    </source>
</evidence>
<dbReference type="SUPFAM" id="SSF51905">
    <property type="entry name" value="FAD/NAD(P)-binding domain"/>
    <property type="match status" value="1"/>
</dbReference>
<evidence type="ECO:0000259" key="2">
    <source>
        <dbReference type="Pfam" id="PF01266"/>
    </source>
</evidence>
<name>A0A2S2CV22_9PROT</name>